<dbReference type="AlphaFoldDB" id="D8PVH5"/>
<proteinExistence type="predicted"/>
<evidence type="ECO:0000313" key="4">
    <source>
        <dbReference type="Proteomes" id="UP000007431"/>
    </source>
</evidence>
<keyword evidence="4" id="KW-1185">Reference proteome</keyword>
<dbReference type="HOGENOM" id="CLU_023205_1_1_1"/>
<evidence type="ECO:0000256" key="1">
    <source>
        <dbReference type="ARBA" id="ARBA00023002"/>
    </source>
</evidence>
<dbReference type="InterPro" id="IPR050523">
    <property type="entry name" value="AKR_Detox_Biosynth"/>
</dbReference>
<dbReference type="OMA" id="VGICEAK"/>
<keyword evidence="1" id="KW-0560">Oxidoreductase</keyword>
<dbReference type="KEGG" id="scm:SCHCO_02683228"/>
<dbReference type="SUPFAM" id="SSF51430">
    <property type="entry name" value="NAD(P)-linked oxidoreductase"/>
    <property type="match status" value="1"/>
</dbReference>
<dbReference type="VEuPathDB" id="FungiDB:SCHCODRAFT_02683228"/>
<evidence type="ECO:0000259" key="2">
    <source>
        <dbReference type="Pfam" id="PF00248"/>
    </source>
</evidence>
<dbReference type="OrthoDB" id="2310150at2759"/>
<dbReference type="Gene3D" id="3.20.20.100">
    <property type="entry name" value="NADP-dependent oxidoreductase domain"/>
    <property type="match status" value="1"/>
</dbReference>
<dbReference type="InterPro" id="IPR023210">
    <property type="entry name" value="NADP_OxRdtase_dom"/>
</dbReference>
<dbReference type="CDD" id="cd19075">
    <property type="entry name" value="AKR_AKR7A1-5"/>
    <property type="match status" value="1"/>
</dbReference>
<organism evidence="4">
    <name type="scientific">Schizophyllum commune (strain H4-8 / FGSC 9210)</name>
    <name type="common">Split gill fungus</name>
    <dbReference type="NCBI Taxonomy" id="578458"/>
    <lineage>
        <taxon>Eukaryota</taxon>
        <taxon>Fungi</taxon>
        <taxon>Dikarya</taxon>
        <taxon>Basidiomycota</taxon>
        <taxon>Agaricomycotina</taxon>
        <taxon>Agaricomycetes</taxon>
        <taxon>Agaricomycetidae</taxon>
        <taxon>Agaricales</taxon>
        <taxon>Schizophyllaceae</taxon>
        <taxon>Schizophyllum</taxon>
    </lineage>
</organism>
<dbReference type="GO" id="GO:0016491">
    <property type="term" value="F:oxidoreductase activity"/>
    <property type="evidence" value="ECO:0007669"/>
    <property type="project" value="UniProtKB-KW"/>
</dbReference>
<dbReference type="InParanoid" id="D8PVH5"/>
<dbReference type="PANTHER" id="PTHR43364:SF4">
    <property type="entry name" value="NAD(P)-LINKED OXIDOREDUCTASE SUPERFAMILY PROTEIN"/>
    <property type="match status" value="1"/>
</dbReference>
<gene>
    <name evidence="3" type="ORF">SCHCODRAFT_232271</name>
</gene>
<feature type="domain" description="NADP-dependent oxidoreductase" evidence="2">
    <location>
        <begin position="28"/>
        <end position="315"/>
    </location>
</feature>
<dbReference type="InterPro" id="IPR036812">
    <property type="entry name" value="NAD(P)_OxRdtase_dom_sf"/>
</dbReference>
<accession>D8PVH5</accession>
<dbReference type="eggNOG" id="ENOG502QU2T">
    <property type="taxonomic scope" value="Eukaryota"/>
</dbReference>
<dbReference type="EMBL" id="GL377303">
    <property type="protein sequence ID" value="EFJ00038.1"/>
    <property type="molecule type" value="Genomic_DNA"/>
</dbReference>
<dbReference type="RefSeq" id="XP_003034940.1">
    <property type="nucleotide sequence ID" value="XM_003034894.1"/>
</dbReference>
<dbReference type="Proteomes" id="UP000007431">
    <property type="component" value="Unassembled WGS sequence"/>
</dbReference>
<name>D8PVH5_SCHCM</name>
<sequence>MSQPRVPLVCGIPVGAPGSGVRITDLATGQKFVDIAVGHGVMDFDVANGYSKGTAEEVAQFLHHRFVGKLDLKGALIDTKASVKAPGAHSAENLRKAALQSVAKLAPHKINVYYLHTPDRSVPYEETCEAINQLYKDGIIQEFGLSNYHSWEVAEIYYICKANGWLLPTVYQGRYNAIQREVEAELFPCLRKFGIRFYAYSPLAGGLLSGNFLTEEDFDKRPGSRFDPKTAGHAHFLRGLAAPVLPVIRELAENLSKYDTPLPEAATRWLQHHSMLDPEKGDRVIIGASLLEQLETNLKTNTLGPLPVEVLQVVDDAGSKAVGRNIHYAF</sequence>
<dbReference type="GeneID" id="9595464"/>
<protein>
    <recommendedName>
        <fullName evidence="2">NADP-dependent oxidoreductase domain-containing protein</fullName>
    </recommendedName>
</protein>
<dbReference type="Pfam" id="PF00248">
    <property type="entry name" value="Aldo_ket_red"/>
    <property type="match status" value="1"/>
</dbReference>
<evidence type="ECO:0000313" key="3">
    <source>
        <dbReference type="EMBL" id="EFJ00038.1"/>
    </source>
</evidence>
<reference evidence="3 4" key="1">
    <citation type="journal article" date="2010" name="Nat. Biotechnol.">
        <title>Genome sequence of the model mushroom Schizophyllum commune.</title>
        <authorList>
            <person name="Ohm R.A."/>
            <person name="de Jong J.F."/>
            <person name="Lugones L.G."/>
            <person name="Aerts A."/>
            <person name="Kothe E."/>
            <person name="Stajich J.E."/>
            <person name="de Vries R.P."/>
            <person name="Record E."/>
            <person name="Levasseur A."/>
            <person name="Baker S.E."/>
            <person name="Bartholomew K.A."/>
            <person name="Coutinho P.M."/>
            <person name="Erdmann S."/>
            <person name="Fowler T.J."/>
            <person name="Gathman A.C."/>
            <person name="Lombard V."/>
            <person name="Henrissat B."/>
            <person name="Knabe N."/>
            <person name="Kuees U."/>
            <person name="Lilly W.W."/>
            <person name="Lindquist E."/>
            <person name="Lucas S."/>
            <person name="Magnuson J.K."/>
            <person name="Piumi F."/>
            <person name="Raudaskoski M."/>
            <person name="Salamov A."/>
            <person name="Schmutz J."/>
            <person name="Schwarze F.W.M.R."/>
            <person name="vanKuyk P.A."/>
            <person name="Horton J.S."/>
            <person name="Grigoriev I.V."/>
            <person name="Woesten H.A.B."/>
        </authorList>
    </citation>
    <scope>NUCLEOTIDE SEQUENCE [LARGE SCALE GENOMIC DNA]</scope>
    <source>
        <strain evidence="4">H4-8 / FGSC 9210</strain>
    </source>
</reference>
<dbReference type="PANTHER" id="PTHR43364">
    <property type="entry name" value="NADH-SPECIFIC METHYLGLYOXAL REDUCTASE-RELATED"/>
    <property type="match status" value="1"/>
</dbReference>